<dbReference type="PANTHER" id="PTHR30591">
    <property type="entry name" value="RECBCD ENZYME SUBUNIT RECC"/>
    <property type="match status" value="1"/>
</dbReference>
<dbReference type="Pfam" id="PF04257">
    <property type="entry name" value="Exonuc_V_gamma"/>
    <property type="match status" value="1"/>
</dbReference>
<dbReference type="PANTHER" id="PTHR30591:SF1">
    <property type="entry name" value="RECBCD ENZYME SUBUNIT RECC"/>
    <property type="match status" value="1"/>
</dbReference>
<dbReference type="GO" id="GO:0006281">
    <property type="term" value="P:DNA repair"/>
    <property type="evidence" value="ECO:0007669"/>
    <property type="project" value="UniProtKB-KW"/>
</dbReference>
<evidence type="ECO:0000256" key="6">
    <source>
        <dbReference type="ARBA" id="ARBA00022839"/>
    </source>
</evidence>
<dbReference type="EC" id="3.1.11.5" evidence="10"/>
<sequence>MTNNKINLYFSHEVEQLAEQLSSNVSEEVRGAVNPLLPSRVIVPNANMQRYLQLFMAETKGICANLDFPFLEKGLSQYLNLFEVEQQAPLWSQTELTIKIYAFLSASELMADSAMQPINHYLNSQANELLLSRKKWQLAQRLAVLFVSYELQRPEMVMQWTAGKSHFYHSEDQQLRSIETAERHIYQYIMQSNAQKGGHSLFQRFQLIDWQGVMKPDQAMHLFTPTRLSAFHRHLLVHLAQFLPVYIYQLNVCSEYWEDLMTDREDAWLRTINSQSIYAHNAAGELVADEAASGAEVFFELSDEDTENPLLKAWAKPGRESLRLFSQLEDDAIHLNVAYQPDWLFGKQSRNLKALHVIQDSILNRTQQKKLFKDREQLTTLQMAVAPSIYREVQAVYNNVLVNLQQDNALQLTDIAILVPDMDKYRCVIEQVFIEQSSQHPFQLRYSLIDSSVRTESLYAQAVLGLFDVLEHDFVRSVVLKWLANDCVKQALNLSDEELAEWLNWLSRLGVYSHFDHLYDAPDQDELSRRFTWQQGLQRLRQSLVSDDALSLSQDTQLMGRLSWLIESLNQWHQVLQKPRYPKDWQQLVTQITTSFVAIPEGHNKEEQVRVALSVSMDKLVQHAGQVLMNLADIRYYIEQEFIHLSASKGNYLSGGLICASLQPMRPIPFKITYILGLDERSFPGELYQETLDLTQRSRRLGDINKIENMNYLFLETLMCSREKLYLSYVGQDLVKDETILPSSTWQTLHDYATSLMDHESLALQSY</sequence>
<gene>
    <name evidence="10" type="ORF">MNBD_GAMMA02-942</name>
</gene>
<proteinExistence type="predicted"/>
<dbReference type="SUPFAM" id="SSF52540">
    <property type="entry name" value="P-loop containing nucleoside triphosphate hydrolases"/>
    <property type="match status" value="2"/>
</dbReference>
<keyword evidence="4 10" id="KW-0378">Hydrolase</keyword>
<dbReference type="GO" id="GO:0006310">
    <property type="term" value="P:DNA recombination"/>
    <property type="evidence" value="ECO:0007669"/>
    <property type="project" value="TreeGrafter"/>
</dbReference>
<evidence type="ECO:0000256" key="5">
    <source>
        <dbReference type="ARBA" id="ARBA00022806"/>
    </source>
</evidence>
<dbReference type="AlphaFoldDB" id="A0A3B0WEK1"/>
<keyword evidence="1" id="KW-0540">Nuclease</keyword>
<dbReference type="Gene3D" id="1.10.10.160">
    <property type="match status" value="1"/>
</dbReference>
<dbReference type="GO" id="GO:0005524">
    <property type="term" value="F:ATP binding"/>
    <property type="evidence" value="ECO:0007669"/>
    <property type="project" value="UniProtKB-KW"/>
</dbReference>
<dbReference type="GO" id="GO:0008854">
    <property type="term" value="F:exodeoxyribonuclease V activity"/>
    <property type="evidence" value="ECO:0007669"/>
    <property type="project" value="UniProtKB-EC"/>
</dbReference>
<name>A0A3B0WEK1_9ZZZZ</name>
<evidence type="ECO:0000256" key="2">
    <source>
        <dbReference type="ARBA" id="ARBA00022741"/>
    </source>
</evidence>
<evidence type="ECO:0000256" key="9">
    <source>
        <dbReference type="ARBA" id="ARBA00023204"/>
    </source>
</evidence>
<evidence type="ECO:0000313" key="10">
    <source>
        <dbReference type="EMBL" id="VAW47789.1"/>
    </source>
</evidence>
<dbReference type="Gene3D" id="3.40.50.10930">
    <property type="match status" value="1"/>
</dbReference>
<accession>A0A3B0WEK1</accession>
<organism evidence="10">
    <name type="scientific">hydrothermal vent metagenome</name>
    <dbReference type="NCBI Taxonomy" id="652676"/>
    <lineage>
        <taxon>unclassified sequences</taxon>
        <taxon>metagenomes</taxon>
        <taxon>ecological metagenomes</taxon>
    </lineage>
</organism>
<dbReference type="GO" id="GO:0003677">
    <property type="term" value="F:DNA binding"/>
    <property type="evidence" value="ECO:0007669"/>
    <property type="project" value="UniProtKB-KW"/>
</dbReference>
<feature type="non-terminal residue" evidence="10">
    <location>
        <position position="767"/>
    </location>
</feature>
<keyword evidence="3" id="KW-0227">DNA damage</keyword>
<keyword evidence="9" id="KW-0234">DNA repair</keyword>
<dbReference type="EMBL" id="UOFA01000369">
    <property type="protein sequence ID" value="VAW47789.1"/>
    <property type="molecule type" value="Genomic_DNA"/>
</dbReference>
<reference evidence="10" key="1">
    <citation type="submission" date="2018-06" db="EMBL/GenBank/DDBJ databases">
        <authorList>
            <person name="Zhirakovskaya E."/>
        </authorList>
    </citation>
    <scope>NUCLEOTIDE SEQUENCE</scope>
</reference>
<evidence type="ECO:0000256" key="8">
    <source>
        <dbReference type="ARBA" id="ARBA00023125"/>
    </source>
</evidence>
<evidence type="ECO:0000256" key="3">
    <source>
        <dbReference type="ARBA" id="ARBA00022763"/>
    </source>
</evidence>
<evidence type="ECO:0000256" key="4">
    <source>
        <dbReference type="ARBA" id="ARBA00022801"/>
    </source>
</evidence>
<keyword evidence="7" id="KW-0067">ATP-binding</keyword>
<keyword evidence="5" id="KW-0347">Helicase</keyword>
<keyword evidence="8" id="KW-0238">DNA-binding</keyword>
<dbReference type="InterPro" id="IPR013986">
    <property type="entry name" value="DExx_box_DNA_helicase_dom_sf"/>
</dbReference>
<keyword evidence="6" id="KW-0269">Exonuclease</keyword>
<keyword evidence="2" id="KW-0547">Nucleotide-binding</keyword>
<evidence type="ECO:0000256" key="7">
    <source>
        <dbReference type="ARBA" id="ARBA00022840"/>
    </source>
</evidence>
<dbReference type="GO" id="GO:0004386">
    <property type="term" value="F:helicase activity"/>
    <property type="evidence" value="ECO:0007669"/>
    <property type="project" value="UniProtKB-KW"/>
</dbReference>
<dbReference type="InterPro" id="IPR027417">
    <property type="entry name" value="P-loop_NTPase"/>
</dbReference>
<protein>
    <submittedName>
        <fullName evidence="10">Exodeoxyribonuclease V gamma chain</fullName>
        <ecNumber evidence="10">3.1.11.5</ecNumber>
    </submittedName>
</protein>
<evidence type="ECO:0000256" key="1">
    <source>
        <dbReference type="ARBA" id="ARBA00022722"/>
    </source>
</evidence>
<dbReference type="Gene3D" id="3.40.50.300">
    <property type="entry name" value="P-loop containing nucleotide triphosphate hydrolases"/>
    <property type="match status" value="2"/>
</dbReference>